<reference evidence="1" key="1">
    <citation type="submission" date="2021-09" db="EMBL/GenBank/DDBJ databases">
        <authorList>
            <consortium name="Pathogen Informatics"/>
        </authorList>
    </citation>
    <scope>NUCLEOTIDE SEQUENCE</scope>
</reference>
<comment type="caution">
    <text evidence="1">The sequence shown here is derived from an EMBL/GenBank/DDBJ whole genome shotgun (WGS) entry which is preliminary data.</text>
</comment>
<name>A0A8J2M0K2_9BILA</name>
<dbReference type="OrthoDB" id="10069898at2759"/>
<evidence type="ECO:0000313" key="1">
    <source>
        <dbReference type="EMBL" id="CAG9536835.1"/>
    </source>
</evidence>
<evidence type="ECO:0000313" key="2">
    <source>
        <dbReference type="Proteomes" id="UP000746747"/>
    </source>
</evidence>
<sequence>MEEWIDGWVDEWMDGWMDGTSLGNNWMDGCFKESNSIALSWVLAREGGKRMLVKKNVCYSHACMHAFHPPLPSDSYTSPEAFTFSMPSPKASVSS</sequence>
<protein>
    <submittedName>
        <fullName evidence="1">Uncharacterized protein</fullName>
    </submittedName>
</protein>
<accession>A0A8J2M0K2</accession>
<keyword evidence="2" id="KW-1185">Reference proteome</keyword>
<gene>
    <name evidence="1" type="ORF">CJOHNSTONI_LOCUS6714</name>
</gene>
<dbReference type="EMBL" id="CAKAEH010001491">
    <property type="protein sequence ID" value="CAG9536835.1"/>
    <property type="molecule type" value="Genomic_DNA"/>
</dbReference>
<dbReference type="Proteomes" id="UP000746747">
    <property type="component" value="Unassembled WGS sequence"/>
</dbReference>
<proteinExistence type="predicted"/>
<organism evidence="1 2">
    <name type="scientific">Cercopithifilaria johnstoni</name>
    <dbReference type="NCBI Taxonomy" id="2874296"/>
    <lineage>
        <taxon>Eukaryota</taxon>
        <taxon>Metazoa</taxon>
        <taxon>Ecdysozoa</taxon>
        <taxon>Nematoda</taxon>
        <taxon>Chromadorea</taxon>
        <taxon>Rhabditida</taxon>
        <taxon>Spirurina</taxon>
        <taxon>Spiruromorpha</taxon>
        <taxon>Filarioidea</taxon>
        <taxon>Onchocercidae</taxon>
        <taxon>Cercopithifilaria</taxon>
    </lineage>
</organism>
<dbReference type="AlphaFoldDB" id="A0A8J2M0K2"/>